<evidence type="ECO:0000256" key="5">
    <source>
        <dbReference type="ARBA" id="ARBA00022989"/>
    </source>
</evidence>
<feature type="transmembrane region" description="Helical" evidence="8">
    <location>
        <begin position="79"/>
        <end position="98"/>
    </location>
</feature>
<feature type="domain" description="Major facilitator superfamily (MFS) profile" evidence="9">
    <location>
        <begin position="13"/>
        <end position="470"/>
    </location>
</feature>
<feature type="transmembrane region" description="Helical" evidence="8">
    <location>
        <begin position="358"/>
        <end position="379"/>
    </location>
</feature>
<evidence type="ECO:0000256" key="3">
    <source>
        <dbReference type="ARBA" id="ARBA00022475"/>
    </source>
</evidence>
<dbReference type="PANTHER" id="PTHR42718:SF46">
    <property type="entry name" value="BLR6921 PROTEIN"/>
    <property type="match status" value="1"/>
</dbReference>
<evidence type="ECO:0000256" key="2">
    <source>
        <dbReference type="ARBA" id="ARBA00022448"/>
    </source>
</evidence>
<feature type="transmembrane region" description="Helical" evidence="8">
    <location>
        <begin position="408"/>
        <end position="429"/>
    </location>
</feature>
<dbReference type="PANTHER" id="PTHR42718">
    <property type="entry name" value="MAJOR FACILITATOR SUPERFAMILY MULTIDRUG TRANSPORTER MFSC"/>
    <property type="match status" value="1"/>
</dbReference>
<feature type="transmembrane region" description="Helical" evidence="8">
    <location>
        <begin position="269"/>
        <end position="291"/>
    </location>
</feature>
<feature type="transmembrane region" description="Helical" evidence="8">
    <location>
        <begin position="334"/>
        <end position="352"/>
    </location>
</feature>
<dbReference type="CDD" id="cd17321">
    <property type="entry name" value="MFS_MMR_MDR_like"/>
    <property type="match status" value="1"/>
</dbReference>
<feature type="transmembrane region" description="Helical" evidence="8">
    <location>
        <begin position="230"/>
        <end position="248"/>
    </location>
</feature>
<feature type="transmembrane region" description="Helical" evidence="8">
    <location>
        <begin position="50"/>
        <end position="67"/>
    </location>
</feature>
<feature type="region of interest" description="Disordered" evidence="7">
    <location>
        <begin position="476"/>
        <end position="497"/>
    </location>
</feature>
<feature type="transmembrane region" description="Helical" evidence="8">
    <location>
        <begin position="12"/>
        <end position="35"/>
    </location>
</feature>
<keyword evidence="2" id="KW-0813">Transport</keyword>
<feature type="transmembrane region" description="Helical" evidence="8">
    <location>
        <begin position="165"/>
        <end position="187"/>
    </location>
</feature>
<name>A0A2H1KQT8_9MICO</name>
<feature type="transmembrane region" description="Helical" evidence="8">
    <location>
        <begin position="199"/>
        <end position="218"/>
    </location>
</feature>
<keyword evidence="6 8" id="KW-0472">Membrane</keyword>
<dbReference type="InterPro" id="IPR036259">
    <property type="entry name" value="MFS_trans_sf"/>
</dbReference>
<dbReference type="SUPFAM" id="SSF103473">
    <property type="entry name" value="MFS general substrate transporter"/>
    <property type="match status" value="1"/>
</dbReference>
<keyword evidence="5 8" id="KW-1133">Transmembrane helix</keyword>
<feature type="transmembrane region" description="Helical" evidence="8">
    <location>
        <begin position="139"/>
        <end position="159"/>
    </location>
</feature>
<proteinExistence type="predicted"/>
<evidence type="ECO:0000256" key="1">
    <source>
        <dbReference type="ARBA" id="ARBA00004651"/>
    </source>
</evidence>
<dbReference type="InterPro" id="IPR020846">
    <property type="entry name" value="MFS_dom"/>
</dbReference>
<keyword evidence="3" id="KW-1003">Cell membrane</keyword>
<comment type="subcellular location">
    <subcellularLocation>
        <location evidence="1">Cell membrane</location>
        <topology evidence="1">Multi-pass membrane protein</topology>
    </subcellularLocation>
</comment>
<dbReference type="EMBL" id="FXZE01000025">
    <property type="protein sequence ID" value="SMY01978.1"/>
    <property type="molecule type" value="Genomic_DNA"/>
</dbReference>
<protein>
    <submittedName>
        <fullName evidence="10">Drug resistance transporter, EmrB/QacA subfamily</fullName>
    </submittedName>
</protein>
<dbReference type="GO" id="GO:0022857">
    <property type="term" value="F:transmembrane transporter activity"/>
    <property type="evidence" value="ECO:0007669"/>
    <property type="project" value="InterPro"/>
</dbReference>
<dbReference type="PROSITE" id="PS50850">
    <property type="entry name" value="MFS"/>
    <property type="match status" value="1"/>
</dbReference>
<dbReference type="RefSeq" id="WP_101644675.1">
    <property type="nucleotide sequence ID" value="NZ_FXZE01000025.1"/>
</dbReference>
<accession>A0A2H1KQT8</accession>
<dbReference type="Gene3D" id="1.20.1250.20">
    <property type="entry name" value="MFS general substrate transporter like domains"/>
    <property type="match status" value="1"/>
</dbReference>
<dbReference type="Proteomes" id="UP000234342">
    <property type="component" value="Unassembled WGS sequence"/>
</dbReference>
<evidence type="ECO:0000313" key="10">
    <source>
        <dbReference type="EMBL" id="SMY01978.1"/>
    </source>
</evidence>
<feature type="transmembrane region" description="Helical" evidence="8">
    <location>
        <begin position="104"/>
        <end position="127"/>
    </location>
</feature>
<feature type="transmembrane region" description="Helical" evidence="8">
    <location>
        <begin position="441"/>
        <end position="466"/>
    </location>
</feature>
<dbReference type="GO" id="GO:0005886">
    <property type="term" value="C:plasma membrane"/>
    <property type="evidence" value="ECO:0007669"/>
    <property type="project" value="UniProtKB-SubCell"/>
</dbReference>
<dbReference type="Pfam" id="PF07690">
    <property type="entry name" value="MFS_1"/>
    <property type="match status" value="1"/>
</dbReference>
<dbReference type="Gene3D" id="1.20.1720.10">
    <property type="entry name" value="Multidrug resistance protein D"/>
    <property type="match status" value="1"/>
</dbReference>
<gene>
    <name evidence="10" type="ORF">BANT10_03338</name>
</gene>
<sequence>MGEGNRSSARWWTLTLVAMAQLLVVLDGTIVNIALPSADADLGLGETNRHWVITAYLLTFGGLLLIGGRVSSAIGHRRAFVIGLVGFAVPSLIGGLAWSAEILIAARALQGAFAALLAPAALSLLSVAFTDPRERGRAFGVFAAVGAAGSAIGLLLGGALTDFASWRWCLYINVPIAVLVAIGATMIPRIPAVKLTGRLDVFGALLSAGGIAAIVIGISQLDSPNTSVPLVASLIAGGLVLLVGFVFVERAAADPILPLTIIKNSARAGSFISITLMFLAMFGFYLFMSYYMQSELHYSPLNAGLVLLIHAVAALVGSMVIAGRLLGRVSPATLVVTGLLAAAAGLTFLTFLDAQSTHVLLIYLVPAMILTGLGMGLVITPTASTATEGVAIHDIGAASATYNASQQLGAAIGVALLNTVAVISSNAYQTTSAAGDAAAAIHGYTTALAISVGILVAAAILAGILLRRKAHTPEGHAVAETEPHPLNEMNMVRLPPA</sequence>
<evidence type="ECO:0000256" key="6">
    <source>
        <dbReference type="ARBA" id="ARBA00023136"/>
    </source>
</evidence>
<evidence type="ECO:0000259" key="9">
    <source>
        <dbReference type="PROSITE" id="PS50850"/>
    </source>
</evidence>
<keyword evidence="11" id="KW-1185">Reference proteome</keyword>
<feature type="compositionally biased region" description="Basic and acidic residues" evidence="7">
    <location>
        <begin position="476"/>
        <end position="485"/>
    </location>
</feature>
<evidence type="ECO:0000256" key="4">
    <source>
        <dbReference type="ARBA" id="ARBA00022692"/>
    </source>
</evidence>
<dbReference type="InterPro" id="IPR011701">
    <property type="entry name" value="MFS"/>
</dbReference>
<evidence type="ECO:0000256" key="8">
    <source>
        <dbReference type="SAM" id="Phobius"/>
    </source>
</evidence>
<evidence type="ECO:0000313" key="11">
    <source>
        <dbReference type="Proteomes" id="UP000234342"/>
    </source>
</evidence>
<dbReference type="AlphaFoldDB" id="A0A2H1KQT8"/>
<feature type="transmembrane region" description="Helical" evidence="8">
    <location>
        <begin position="303"/>
        <end position="322"/>
    </location>
</feature>
<evidence type="ECO:0000256" key="7">
    <source>
        <dbReference type="SAM" id="MobiDB-lite"/>
    </source>
</evidence>
<organism evidence="10 11">
    <name type="scientific">Brevibacterium antiquum</name>
    <dbReference type="NCBI Taxonomy" id="234835"/>
    <lineage>
        <taxon>Bacteria</taxon>
        <taxon>Bacillati</taxon>
        <taxon>Actinomycetota</taxon>
        <taxon>Actinomycetes</taxon>
        <taxon>Micrococcales</taxon>
        <taxon>Brevibacteriaceae</taxon>
        <taxon>Brevibacterium</taxon>
    </lineage>
</organism>
<keyword evidence="4 8" id="KW-0812">Transmembrane</keyword>
<reference evidence="11" key="1">
    <citation type="submission" date="2017-03" db="EMBL/GenBank/DDBJ databases">
        <authorList>
            <person name="Monnet C."/>
        </authorList>
    </citation>
    <scope>NUCLEOTIDE SEQUENCE [LARGE SCALE GENOMIC DNA]</scope>
    <source>
        <strain evidence="11">P10</strain>
    </source>
</reference>